<evidence type="ECO:0000256" key="1">
    <source>
        <dbReference type="ARBA" id="ARBA00004651"/>
    </source>
</evidence>
<dbReference type="Proteomes" id="UP000190962">
    <property type="component" value="Unassembled WGS sequence"/>
</dbReference>
<proteinExistence type="inferred from homology"/>
<dbReference type="GO" id="GO:0022857">
    <property type="term" value="F:transmembrane transporter activity"/>
    <property type="evidence" value="ECO:0007669"/>
    <property type="project" value="TreeGrafter"/>
</dbReference>
<dbReference type="EMBL" id="JRAA01000002">
    <property type="protein sequence ID" value="KHF25028.1"/>
    <property type="molecule type" value="Genomic_DNA"/>
</dbReference>
<keyword evidence="5 7" id="KW-0472">Membrane</keyword>
<dbReference type="PATRIC" id="fig|2340.3.peg.1662"/>
<comment type="caution">
    <text evidence="10">The sequence shown here is derived from an EMBL/GenBank/DDBJ whole genome shotgun (WGS) entry which is preliminary data.</text>
</comment>
<evidence type="ECO:0000256" key="2">
    <source>
        <dbReference type="ARBA" id="ARBA00022475"/>
    </source>
</evidence>
<dbReference type="InterPro" id="IPR050250">
    <property type="entry name" value="Macrolide_Exporter_MacB"/>
</dbReference>
<dbReference type="EMBL" id="MPNX01000018">
    <property type="protein sequence ID" value="OOY34268.1"/>
    <property type="molecule type" value="Genomic_DNA"/>
</dbReference>
<dbReference type="PANTHER" id="PTHR30572:SF4">
    <property type="entry name" value="ABC TRANSPORTER PERMEASE YTRF"/>
    <property type="match status" value="1"/>
</dbReference>
<dbReference type="AlphaFoldDB" id="A0A0B0H492"/>
<evidence type="ECO:0000313" key="12">
    <source>
        <dbReference type="Proteomes" id="UP000030856"/>
    </source>
</evidence>
<feature type="transmembrane region" description="Helical" evidence="7">
    <location>
        <begin position="364"/>
        <end position="384"/>
    </location>
</feature>
<evidence type="ECO:0000256" key="4">
    <source>
        <dbReference type="ARBA" id="ARBA00022989"/>
    </source>
</evidence>
<dbReference type="GO" id="GO:0005886">
    <property type="term" value="C:plasma membrane"/>
    <property type="evidence" value="ECO:0007669"/>
    <property type="project" value="UniProtKB-SubCell"/>
</dbReference>
<evidence type="ECO:0000256" key="3">
    <source>
        <dbReference type="ARBA" id="ARBA00022692"/>
    </source>
</evidence>
<keyword evidence="4 7" id="KW-1133">Transmembrane helix</keyword>
<reference evidence="10 12" key="1">
    <citation type="journal article" date="2014" name="BMC Genomics">
        <title>The genome of the intracellular bacterium of the coastal bivalve, Solemya velum: a blueprint for thriving in and out of symbiosis.</title>
        <authorList>
            <person name="Dmytrenko O."/>
            <person name="Russell S.L."/>
            <person name="Loo W.T."/>
            <person name="Fontanez K.M."/>
            <person name="Liao L."/>
            <person name="Roeselers G."/>
            <person name="Sharma R."/>
            <person name="Stewart F.J."/>
            <person name="Newton I.L."/>
            <person name="Woyke T."/>
            <person name="Wu D."/>
            <person name="Lang J.M."/>
            <person name="Eisen J.A."/>
            <person name="Cavanaugh C.M."/>
        </authorList>
    </citation>
    <scope>NUCLEOTIDE SEQUENCE [LARGE SCALE GENOMIC DNA]</scope>
    <source>
        <strain evidence="10 12">WH</strain>
    </source>
</reference>
<dbReference type="GeneID" id="86992479"/>
<reference evidence="11 13" key="2">
    <citation type="submission" date="2016-11" db="EMBL/GenBank/DDBJ databases">
        <title>Mixed transmission modes and dynamic genome evolution in an obligate animal-bacterial symbiosis.</title>
        <authorList>
            <person name="Russell S.L."/>
            <person name="Corbett-Detig R.B."/>
            <person name="Cavanaugh C.M."/>
        </authorList>
    </citation>
    <scope>NUCLEOTIDE SEQUENCE [LARGE SCALE GENOMIC DNA]</scope>
    <source>
        <strain evidence="11">MA-KB16</strain>
    </source>
</reference>
<evidence type="ECO:0000259" key="8">
    <source>
        <dbReference type="Pfam" id="PF02687"/>
    </source>
</evidence>
<feature type="domain" description="MacB-like periplasmic core" evidence="9">
    <location>
        <begin position="22"/>
        <end position="242"/>
    </location>
</feature>
<dbReference type="PANTHER" id="PTHR30572">
    <property type="entry name" value="MEMBRANE COMPONENT OF TRANSPORTER-RELATED"/>
    <property type="match status" value="1"/>
</dbReference>
<feature type="transmembrane region" description="Helical" evidence="7">
    <location>
        <begin position="21"/>
        <end position="42"/>
    </location>
</feature>
<dbReference type="eggNOG" id="COG0577">
    <property type="taxonomic scope" value="Bacteria"/>
</dbReference>
<keyword evidence="3 7" id="KW-0812">Transmembrane</keyword>
<comment type="subcellular location">
    <subcellularLocation>
        <location evidence="1">Cell membrane</location>
        <topology evidence="1">Multi-pass membrane protein</topology>
    </subcellularLocation>
</comment>
<dbReference type="Pfam" id="PF02687">
    <property type="entry name" value="FtsX"/>
    <property type="match status" value="1"/>
</dbReference>
<dbReference type="InterPro" id="IPR003838">
    <property type="entry name" value="ABC3_permease_C"/>
</dbReference>
<dbReference type="InterPro" id="IPR025857">
    <property type="entry name" value="MacB_PCD"/>
</dbReference>
<dbReference type="RefSeq" id="WP_043117257.1">
    <property type="nucleotide sequence ID" value="NZ_MPNY01000017.1"/>
</dbReference>
<feature type="transmembrane region" description="Helical" evidence="7">
    <location>
        <begin position="273"/>
        <end position="300"/>
    </location>
</feature>
<dbReference type="STRING" id="2340.JV46_04790"/>
<dbReference type="OrthoDB" id="9770036at2"/>
<sequence>MRVGDTVRYGFSNVSGSPVRAFLLLLAMSIGVASVVMLSTLGEAARLYVVNQFSALGTHLLIVLPGRSETTGGAPPLLGAVPRDLTLDDSNALLRGPSVSRVAPIVVGSAPISFRSLEREATIIGTTVDYGEIREIAISQGRFLPSADIKRGDAVCVIGETIRQELFGGERALGQSVRINSYRYRVIGILGDEGQSLGMEMGDAVFIPVASAQALFNTESLFRIMVQATQRETIPSAKEDVIRILRERHDGEDDVTVITQDAILGTFDRILKALTYTVVGIAAISLAVAGVLIMNVMLVSVSQRTSEIGLLKALGGSKRQILILFLSEAALLSVIGAVSGILISFAGVSALDGLFPTFPLTTPLWAYVSALIVAIVTGLVFGIMPARRAARLDPVDALMRH</sequence>
<evidence type="ECO:0000256" key="6">
    <source>
        <dbReference type="ARBA" id="ARBA00038076"/>
    </source>
</evidence>
<evidence type="ECO:0000256" key="5">
    <source>
        <dbReference type="ARBA" id="ARBA00023136"/>
    </source>
</evidence>
<evidence type="ECO:0000313" key="10">
    <source>
        <dbReference type="EMBL" id="KHF25028.1"/>
    </source>
</evidence>
<dbReference type="Proteomes" id="UP000030856">
    <property type="component" value="Unassembled WGS sequence"/>
</dbReference>
<evidence type="ECO:0000313" key="13">
    <source>
        <dbReference type="Proteomes" id="UP000190962"/>
    </source>
</evidence>
<evidence type="ECO:0000256" key="7">
    <source>
        <dbReference type="SAM" id="Phobius"/>
    </source>
</evidence>
<accession>A0A0B0H492</accession>
<keyword evidence="2" id="KW-1003">Cell membrane</keyword>
<evidence type="ECO:0000259" key="9">
    <source>
        <dbReference type="Pfam" id="PF12704"/>
    </source>
</evidence>
<evidence type="ECO:0000313" key="11">
    <source>
        <dbReference type="EMBL" id="OOY34268.1"/>
    </source>
</evidence>
<keyword evidence="12" id="KW-1185">Reference proteome</keyword>
<dbReference type="Pfam" id="PF12704">
    <property type="entry name" value="MacB_PCD"/>
    <property type="match status" value="1"/>
</dbReference>
<feature type="domain" description="ABC3 transporter permease C-terminal" evidence="8">
    <location>
        <begin position="281"/>
        <end position="394"/>
    </location>
</feature>
<organism evidence="10 12">
    <name type="scientific">Solemya velum gill symbiont</name>
    <dbReference type="NCBI Taxonomy" id="2340"/>
    <lineage>
        <taxon>Bacteria</taxon>
        <taxon>Pseudomonadati</taxon>
        <taxon>Pseudomonadota</taxon>
        <taxon>Gammaproteobacteria</taxon>
        <taxon>sulfur-oxidizing symbionts</taxon>
    </lineage>
</organism>
<protein>
    <submittedName>
        <fullName evidence="10">ABC-type antimicrobial peptide transport system SalXY, subunit Y</fullName>
    </submittedName>
    <submittedName>
        <fullName evidence="11">Peptide ABC transporter permease</fullName>
    </submittedName>
</protein>
<name>A0A0B0H492_SOVGS</name>
<feature type="transmembrane region" description="Helical" evidence="7">
    <location>
        <begin position="321"/>
        <end position="344"/>
    </location>
</feature>
<gene>
    <name evidence="10" type="primary">salY</name>
    <name evidence="11" type="ORF">BOV88_10890</name>
    <name evidence="10" type="ORF">JV46_04790</name>
</gene>
<comment type="similarity">
    <text evidence="6">Belongs to the ABC-4 integral membrane protein family.</text>
</comment>